<evidence type="ECO:0000313" key="1">
    <source>
        <dbReference type="EMBL" id="SFR35216.1"/>
    </source>
</evidence>
<dbReference type="RefSeq" id="WP_245759738.1">
    <property type="nucleotide sequence ID" value="NZ_FOYQ01000001.1"/>
</dbReference>
<dbReference type="AlphaFoldDB" id="A0A1I6FZ92"/>
<proteinExistence type="predicted"/>
<sequence length="246" mass="28247">MKLLSTRFQIPFLCFILFSGQGVFGQQPKISSDELLKRSIAYHDPQGTWGSYAGAFTVVSTRPGKSDRTSRISMNQKNSLFRIAMELDGVRTALQMQGESCSLEYQGSSEFSEAIAEQHNLNCERAVMWRDYYSYLYGLPMKLQDPGTEIDPNVSLREFKGSEYLVLRVTYEPETGKDTWYFYFDPITYALSVYQFYHDESQNDGEYILLEGESEIKGMRLPEKRSWYTNKDEKFLGADTITDGGL</sequence>
<gene>
    <name evidence="1" type="ORF">SAMN04490243_0956</name>
</gene>
<protein>
    <submittedName>
        <fullName evidence="1">Uncharacterized protein</fullName>
    </submittedName>
</protein>
<organism evidence="1 2">
    <name type="scientific">Robiginitalea myxolifaciens</name>
    <dbReference type="NCBI Taxonomy" id="400055"/>
    <lineage>
        <taxon>Bacteria</taxon>
        <taxon>Pseudomonadati</taxon>
        <taxon>Bacteroidota</taxon>
        <taxon>Flavobacteriia</taxon>
        <taxon>Flavobacteriales</taxon>
        <taxon>Flavobacteriaceae</taxon>
        <taxon>Robiginitalea</taxon>
    </lineage>
</organism>
<dbReference type="EMBL" id="FOYQ01000001">
    <property type="protein sequence ID" value="SFR35216.1"/>
    <property type="molecule type" value="Genomic_DNA"/>
</dbReference>
<dbReference type="InterPro" id="IPR045444">
    <property type="entry name" value="DUF6503"/>
</dbReference>
<keyword evidence="2" id="KW-1185">Reference proteome</keyword>
<reference evidence="1 2" key="1">
    <citation type="submission" date="2016-10" db="EMBL/GenBank/DDBJ databases">
        <authorList>
            <person name="de Groot N.N."/>
        </authorList>
    </citation>
    <scope>NUCLEOTIDE SEQUENCE [LARGE SCALE GENOMIC DNA]</scope>
    <source>
        <strain evidence="1 2">DSM 21019</strain>
    </source>
</reference>
<dbReference type="STRING" id="400055.SAMN04490243_0956"/>
<evidence type="ECO:0000313" key="2">
    <source>
        <dbReference type="Proteomes" id="UP000199534"/>
    </source>
</evidence>
<dbReference type="Pfam" id="PF20113">
    <property type="entry name" value="DUF6503"/>
    <property type="match status" value="1"/>
</dbReference>
<accession>A0A1I6FZ92</accession>
<name>A0A1I6FZ92_9FLAO</name>
<dbReference type="Proteomes" id="UP000199534">
    <property type="component" value="Unassembled WGS sequence"/>
</dbReference>